<dbReference type="CDD" id="cd07818">
    <property type="entry name" value="SRPBCC_1"/>
    <property type="match status" value="1"/>
</dbReference>
<dbReference type="Gene3D" id="3.30.530.20">
    <property type="match status" value="1"/>
</dbReference>
<dbReference type="AlphaFoldDB" id="A0A401UBG2"/>
<evidence type="ECO:0000313" key="2">
    <source>
        <dbReference type="EMBL" id="GCC52219.1"/>
    </source>
</evidence>
<dbReference type="Pfam" id="PF10604">
    <property type="entry name" value="Polyketide_cyc2"/>
    <property type="match status" value="1"/>
</dbReference>
<dbReference type="OrthoDB" id="9807923at2"/>
<proteinExistence type="predicted"/>
<dbReference type="EMBL" id="BHXQ01000004">
    <property type="protein sequence ID" value="GCC52219.1"/>
    <property type="molecule type" value="Genomic_DNA"/>
</dbReference>
<evidence type="ECO:0000256" key="1">
    <source>
        <dbReference type="SAM" id="MobiDB-lite"/>
    </source>
</evidence>
<dbReference type="Proteomes" id="UP000288227">
    <property type="component" value="Unassembled WGS sequence"/>
</dbReference>
<dbReference type="RefSeq" id="WP_127122863.1">
    <property type="nucleotide sequence ID" value="NZ_BHXQ01000004.1"/>
</dbReference>
<evidence type="ECO:0008006" key="4">
    <source>
        <dbReference type="Google" id="ProtNLM"/>
    </source>
</evidence>
<reference evidence="2 3" key="1">
    <citation type="submission" date="2018-11" db="EMBL/GenBank/DDBJ databases">
        <title>Chryseotalea sanarue gen. nov., sp., nov., a member of the family Cytophagaceae, isolated from a brackish lake in Hamamatsu Japan.</title>
        <authorList>
            <person name="Maejima Y."/>
            <person name="Iino T."/>
            <person name="Muraguchi Y."/>
            <person name="Fukuda K."/>
            <person name="Ohkuma M."/>
            <person name="Moriuchi R."/>
            <person name="Dohra H."/>
            <person name="Kimbara K."/>
            <person name="Shintani M."/>
        </authorList>
    </citation>
    <scope>NUCLEOTIDE SEQUENCE [LARGE SCALE GENOMIC DNA]</scope>
    <source>
        <strain evidence="2 3">Ys</strain>
    </source>
</reference>
<dbReference type="SUPFAM" id="SSF55961">
    <property type="entry name" value="Bet v1-like"/>
    <property type="match status" value="1"/>
</dbReference>
<keyword evidence="3" id="KW-1185">Reference proteome</keyword>
<feature type="region of interest" description="Disordered" evidence="1">
    <location>
        <begin position="181"/>
        <end position="204"/>
    </location>
</feature>
<evidence type="ECO:0000313" key="3">
    <source>
        <dbReference type="Proteomes" id="UP000288227"/>
    </source>
</evidence>
<comment type="caution">
    <text evidence="2">The sequence shown here is derived from an EMBL/GenBank/DDBJ whole genome shotgun (WGS) entry which is preliminary data.</text>
</comment>
<feature type="compositionally biased region" description="Acidic residues" evidence="1">
    <location>
        <begin position="194"/>
        <end position="204"/>
    </location>
</feature>
<protein>
    <recommendedName>
        <fullName evidence="4">Polyketide cyclase</fullName>
    </recommendedName>
</protein>
<dbReference type="InterPro" id="IPR019587">
    <property type="entry name" value="Polyketide_cyclase/dehydratase"/>
</dbReference>
<organism evidence="2 3">
    <name type="scientific">Chryseotalea sanaruensis</name>
    <dbReference type="NCBI Taxonomy" id="2482724"/>
    <lineage>
        <taxon>Bacteria</taxon>
        <taxon>Pseudomonadati</taxon>
        <taxon>Bacteroidota</taxon>
        <taxon>Cytophagia</taxon>
        <taxon>Cytophagales</taxon>
        <taxon>Chryseotaleaceae</taxon>
        <taxon>Chryseotalea</taxon>
    </lineage>
</organism>
<name>A0A401UBG2_9BACT</name>
<dbReference type="InterPro" id="IPR023393">
    <property type="entry name" value="START-like_dom_sf"/>
</dbReference>
<accession>A0A401UBG2</accession>
<gene>
    <name evidence="2" type="ORF">SanaruYs_24550</name>
</gene>
<sequence>MKILKIIGIAILSLLLIAVIAVSVMSPSAHMERSIVVNAPPAAVFQQLASFENFNKWSPWAKMDPEAKQVIEGPEVGIGAKMSWDGPETGKGSQWTVEYEENKRVKNAMAFDGMEGQIFAEFVLEEVPEGTKVVWTYDSDVSETGYGNASMTKLFNAFVLEGMLGKQYEEGLASLKQIVESTPTPEPALTEEVPAVEEEDTNNE</sequence>